<protein>
    <recommendedName>
        <fullName evidence="4">DUF4227 family protein</fullName>
    </recommendedName>
</protein>
<reference evidence="2 3" key="1">
    <citation type="submission" date="2015-08" db="EMBL/GenBank/DDBJ databases">
        <title>Draft Genome Sequence of Bacillus vietnamensis UCD-SED5.</title>
        <authorList>
            <person name="Lee R.D."/>
            <person name="Jospin G."/>
            <person name="Lang J.M."/>
            <person name="Coil D.A."/>
            <person name="Eisen J.A."/>
        </authorList>
    </citation>
    <scope>NUCLEOTIDE SEQUENCE [LARGE SCALE GENOMIC DNA]</scope>
    <source>
        <strain evidence="2 3">UCD-SED5</strain>
    </source>
</reference>
<organism evidence="2 3">
    <name type="scientific">Rossellomorea vietnamensis</name>
    <dbReference type="NCBI Taxonomy" id="218284"/>
    <lineage>
        <taxon>Bacteria</taxon>
        <taxon>Bacillati</taxon>
        <taxon>Bacillota</taxon>
        <taxon>Bacilli</taxon>
        <taxon>Bacillales</taxon>
        <taxon>Bacillaceae</taxon>
        <taxon>Rossellomorea</taxon>
    </lineage>
</organism>
<dbReference type="EMBL" id="LIXZ01000006">
    <property type="protein sequence ID" value="KPL59711.1"/>
    <property type="molecule type" value="Genomic_DNA"/>
</dbReference>
<dbReference type="OrthoDB" id="2691647at2"/>
<evidence type="ECO:0000313" key="2">
    <source>
        <dbReference type="EMBL" id="KPL59711.1"/>
    </source>
</evidence>
<accession>A0A0P6VX92</accession>
<sequence>MIKGVQMVWQTIKVFILFTGSTILFYYGIMWISEEYEGYHKYDEPEGAAVKVYSSVTEEESHWYDRLLFFYMNGE</sequence>
<dbReference type="Proteomes" id="UP000050398">
    <property type="component" value="Unassembled WGS sequence"/>
</dbReference>
<dbReference type="AlphaFoldDB" id="A0A0P6VX92"/>
<feature type="transmembrane region" description="Helical" evidence="1">
    <location>
        <begin position="12"/>
        <end position="32"/>
    </location>
</feature>
<comment type="caution">
    <text evidence="2">The sequence shown here is derived from an EMBL/GenBank/DDBJ whole genome shotgun (WGS) entry which is preliminary data.</text>
</comment>
<evidence type="ECO:0008006" key="4">
    <source>
        <dbReference type="Google" id="ProtNLM"/>
    </source>
</evidence>
<evidence type="ECO:0000313" key="3">
    <source>
        <dbReference type="Proteomes" id="UP000050398"/>
    </source>
</evidence>
<dbReference type="Pfam" id="PF14004">
    <property type="entry name" value="DUF4227"/>
    <property type="match status" value="1"/>
</dbReference>
<keyword evidence="1" id="KW-0812">Transmembrane</keyword>
<keyword evidence="1" id="KW-1133">Transmembrane helix</keyword>
<dbReference type="eggNOG" id="ENOG50333IZ">
    <property type="taxonomic scope" value="Bacteria"/>
</dbReference>
<dbReference type="InterPro" id="IPR025321">
    <property type="entry name" value="DUF4227"/>
</dbReference>
<dbReference type="PATRIC" id="fig|218284.4.peg.3579"/>
<proteinExistence type="predicted"/>
<gene>
    <name evidence="2" type="ORF">AM506_09600</name>
</gene>
<name>A0A0P6VX92_9BACI</name>
<evidence type="ECO:0000256" key="1">
    <source>
        <dbReference type="SAM" id="Phobius"/>
    </source>
</evidence>
<dbReference type="RefSeq" id="WP_060672280.1">
    <property type="nucleotide sequence ID" value="NZ_JBCNGU010000018.1"/>
</dbReference>
<keyword evidence="1" id="KW-0472">Membrane</keyword>